<reference evidence="2 3" key="1">
    <citation type="submission" date="2016-11" db="EMBL/GenBank/DDBJ databases">
        <authorList>
            <person name="Jaros S."/>
            <person name="Januszkiewicz K."/>
            <person name="Wedrychowicz H."/>
        </authorList>
    </citation>
    <scope>NUCLEOTIDE SEQUENCE [LARGE SCALE GENOMIC DNA]</scope>
    <source>
        <strain evidence="2 3">DSM 6191</strain>
    </source>
</reference>
<dbReference type="InterPro" id="IPR037401">
    <property type="entry name" value="SnoaL-like"/>
</dbReference>
<dbReference type="InterPro" id="IPR032710">
    <property type="entry name" value="NTF2-like_dom_sf"/>
</dbReference>
<protein>
    <submittedName>
        <fullName evidence="2">SnoaL-like domain-containing protein</fullName>
    </submittedName>
</protein>
<name>A0A1M6CYU7_9CLOT</name>
<evidence type="ECO:0000259" key="1">
    <source>
        <dbReference type="Pfam" id="PF13474"/>
    </source>
</evidence>
<feature type="domain" description="SnoaL-like" evidence="1">
    <location>
        <begin position="14"/>
        <end position="132"/>
    </location>
</feature>
<dbReference type="Pfam" id="PF13474">
    <property type="entry name" value="SnoaL_3"/>
    <property type="match status" value="1"/>
</dbReference>
<dbReference type="AlphaFoldDB" id="A0A1M6CYU7"/>
<proteinExistence type="predicted"/>
<accession>A0A1M6CYU7</accession>
<dbReference type="Gene3D" id="3.10.450.50">
    <property type="match status" value="1"/>
</dbReference>
<evidence type="ECO:0000313" key="3">
    <source>
        <dbReference type="Proteomes" id="UP000184241"/>
    </source>
</evidence>
<evidence type="ECO:0000313" key="2">
    <source>
        <dbReference type="EMBL" id="SHI66166.1"/>
    </source>
</evidence>
<sequence>MQIKNNEQKVFIDFLNSYNECFYSKDIEKLKRFYDYENNILIYFDNHNNNDTYDLEQHLKLLVDFFENGKTTESGSVEPLLMENLDIFHKEKTACLCFISKYKSFPEPVVRCTLYLELLADEWKIIHAHYSFQPDK</sequence>
<dbReference type="RefSeq" id="WP_073022479.1">
    <property type="nucleotide sequence ID" value="NZ_FQXU01000017.1"/>
</dbReference>
<dbReference type="SUPFAM" id="SSF54427">
    <property type="entry name" value="NTF2-like"/>
    <property type="match status" value="1"/>
</dbReference>
<dbReference type="Proteomes" id="UP000184241">
    <property type="component" value="Unassembled WGS sequence"/>
</dbReference>
<organism evidence="2 3">
    <name type="scientific">Clostridium intestinale DSM 6191</name>
    <dbReference type="NCBI Taxonomy" id="1121320"/>
    <lineage>
        <taxon>Bacteria</taxon>
        <taxon>Bacillati</taxon>
        <taxon>Bacillota</taxon>
        <taxon>Clostridia</taxon>
        <taxon>Eubacteriales</taxon>
        <taxon>Clostridiaceae</taxon>
        <taxon>Clostridium</taxon>
    </lineage>
</organism>
<gene>
    <name evidence="2" type="ORF">SAMN02745941_04157</name>
</gene>
<dbReference type="EMBL" id="FQXU01000017">
    <property type="protein sequence ID" value="SHI66166.1"/>
    <property type="molecule type" value="Genomic_DNA"/>
</dbReference>